<proteinExistence type="predicted"/>
<keyword evidence="3" id="KW-1185">Reference proteome</keyword>
<sequence>MAERLAVVVADDFADAAVRAECVRLLAALGAVEVAMDGLMRHPASHVLACSAEAAAAVVAPIAALGLRTPEAVSPYWVHYAHMLARLGPDGRPTSTLPPACVRALFTPPPRTLPAPRAIDGARVALVRAAQTPREVVAYMADLVRLMGGRVLPTGPYELVAYDLPPEHGTSGARHVPEAVAQLLVEHARGAPAPRCVRFGELEKMAREWVREGAATAAAAAAAASHARKERARAAAAARGRAQPHIARTQVGEGANSTTPPDLPYFAARSRLPQPAPADRGSPTQSDRSSPLSPPSAPVCAAPRALAFSLSARSGGSEAKEAAKRLRRELGAIAAELPGGADALASIGEPHAGGGTGAERHDGGRDVIISHLVLSVLSRTEKVLLALASGAWLLAPSWLYACRVAGAWVAEAGHEIEARERGGGVRELGMLRLGSGELWIGAPAHHRALRAFARAGRAGCFANEVALVCAGTRPEPARLARILRAAGALTALADDAPGSGPRVGELGGAACTLLVLPDELARSAEAAGAALARAALPARGVLVLGASQIVQAICVPHAAGLAALRARLAG</sequence>
<evidence type="ECO:0000313" key="3">
    <source>
        <dbReference type="Proteomes" id="UP000751190"/>
    </source>
</evidence>
<feature type="compositionally biased region" description="Polar residues" evidence="1">
    <location>
        <begin position="282"/>
        <end position="291"/>
    </location>
</feature>
<protein>
    <recommendedName>
        <fullName evidence="4">BRCT domain-containing protein</fullName>
    </recommendedName>
</protein>
<dbReference type="SUPFAM" id="SSF52113">
    <property type="entry name" value="BRCT domain"/>
    <property type="match status" value="1"/>
</dbReference>
<name>A0A8J5X9I4_DIALT</name>
<evidence type="ECO:0008006" key="4">
    <source>
        <dbReference type="Google" id="ProtNLM"/>
    </source>
</evidence>
<reference evidence="2" key="1">
    <citation type="submission" date="2021-05" db="EMBL/GenBank/DDBJ databases">
        <title>The genome of the haptophyte Pavlova lutheri (Diacronema luteri, Pavlovales) - a model for lipid biosynthesis in eukaryotic algae.</title>
        <authorList>
            <person name="Hulatt C.J."/>
            <person name="Posewitz M.C."/>
        </authorList>
    </citation>
    <scope>NUCLEOTIDE SEQUENCE</scope>
    <source>
        <strain evidence="2">NIVA-4/92</strain>
    </source>
</reference>
<gene>
    <name evidence="2" type="ORF">KFE25_003324</name>
</gene>
<dbReference type="Proteomes" id="UP000751190">
    <property type="component" value="Unassembled WGS sequence"/>
</dbReference>
<feature type="region of interest" description="Disordered" evidence="1">
    <location>
        <begin position="236"/>
        <end position="298"/>
    </location>
</feature>
<comment type="caution">
    <text evidence="2">The sequence shown here is derived from an EMBL/GenBank/DDBJ whole genome shotgun (WGS) entry which is preliminary data.</text>
</comment>
<evidence type="ECO:0000313" key="2">
    <source>
        <dbReference type="EMBL" id="KAG8464261.1"/>
    </source>
</evidence>
<dbReference type="Gene3D" id="3.40.50.10190">
    <property type="entry name" value="BRCT domain"/>
    <property type="match status" value="1"/>
</dbReference>
<evidence type="ECO:0000256" key="1">
    <source>
        <dbReference type="SAM" id="MobiDB-lite"/>
    </source>
</evidence>
<organism evidence="2 3">
    <name type="scientific">Diacronema lutheri</name>
    <name type="common">Unicellular marine alga</name>
    <name type="synonym">Monochrysis lutheri</name>
    <dbReference type="NCBI Taxonomy" id="2081491"/>
    <lineage>
        <taxon>Eukaryota</taxon>
        <taxon>Haptista</taxon>
        <taxon>Haptophyta</taxon>
        <taxon>Pavlovophyceae</taxon>
        <taxon>Pavlovales</taxon>
        <taxon>Pavlovaceae</taxon>
        <taxon>Diacronema</taxon>
    </lineage>
</organism>
<dbReference type="InterPro" id="IPR036420">
    <property type="entry name" value="BRCT_dom_sf"/>
</dbReference>
<accession>A0A8J5X9I4</accession>
<dbReference type="AlphaFoldDB" id="A0A8J5X9I4"/>
<dbReference type="EMBL" id="JAGTXO010000013">
    <property type="protein sequence ID" value="KAG8464261.1"/>
    <property type="molecule type" value="Genomic_DNA"/>
</dbReference>